<feature type="compositionally biased region" description="Low complexity" evidence="1">
    <location>
        <begin position="143"/>
        <end position="154"/>
    </location>
</feature>
<feature type="compositionally biased region" description="Low complexity" evidence="1">
    <location>
        <begin position="180"/>
        <end position="197"/>
    </location>
</feature>
<organism evidence="2 3">
    <name type="scientific">Podospora fimiseda</name>
    <dbReference type="NCBI Taxonomy" id="252190"/>
    <lineage>
        <taxon>Eukaryota</taxon>
        <taxon>Fungi</taxon>
        <taxon>Dikarya</taxon>
        <taxon>Ascomycota</taxon>
        <taxon>Pezizomycotina</taxon>
        <taxon>Sordariomycetes</taxon>
        <taxon>Sordariomycetidae</taxon>
        <taxon>Sordariales</taxon>
        <taxon>Podosporaceae</taxon>
        <taxon>Podospora</taxon>
    </lineage>
</organism>
<comment type="caution">
    <text evidence="2">The sequence shown here is derived from an EMBL/GenBank/DDBJ whole genome shotgun (WGS) entry which is preliminary data.</text>
</comment>
<dbReference type="EMBL" id="MU865293">
    <property type="protein sequence ID" value="KAK4231332.1"/>
    <property type="molecule type" value="Genomic_DNA"/>
</dbReference>
<gene>
    <name evidence="2" type="ORF">QBC38DRAFT_466500</name>
</gene>
<dbReference type="AlphaFoldDB" id="A0AAN7H516"/>
<reference evidence="2" key="2">
    <citation type="submission" date="2023-05" db="EMBL/GenBank/DDBJ databases">
        <authorList>
            <consortium name="Lawrence Berkeley National Laboratory"/>
            <person name="Steindorff A."/>
            <person name="Hensen N."/>
            <person name="Bonometti L."/>
            <person name="Westerberg I."/>
            <person name="Brannstrom I.O."/>
            <person name="Guillou S."/>
            <person name="Cros-Aarteil S."/>
            <person name="Calhoun S."/>
            <person name="Haridas S."/>
            <person name="Kuo A."/>
            <person name="Mondo S."/>
            <person name="Pangilinan J."/>
            <person name="Riley R."/>
            <person name="Labutti K."/>
            <person name="Andreopoulos B."/>
            <person name="Lipzen A."/>
            <person name="Chen C."/>
            <person name="Yanf M."/>
            <person name="Daum C."/>
            <person name="Ng V."/>
            <person name="Clum A."/>
            <person name="Ohm R."/>
            <person name="Martin F."/>
            <person name="Silar P."/>
            <person name="Natvig D."/>
            <person name="Lalanne C."/>
            <person name="Gautier V."/>
            <person name="Ament-Velasquez S.L."/>
            <person name="Kruys A."/>
            <person name="Hutchinson M.I."/>
            <person name="Powell A.J."/>
            <person name="Barry K."/>
            <person name="Miller A.N."/>
            <person name="Grigoriev I.V."/>
            <person name="Debuchy R."/>
            <person name="Gladieux P."/>
            <person name="Thoren M.H."/>
            <person name="Johannesson H."/>
        </authorList>
    </citation>
    <scope>NUCLEOTIDE SEQUENCE</scope>
    <source>
        <strain evidence="2">CBS 990.96</strain>
    </source>
</reference>
<reference evidence="2" key="1">
    <citation type="journal article" date="2023" name="Mol. Phylogenet. Evol.">
        <title>Genome-scale phylogeny and comparative genomics of the fungal order Sordariales.</title>
        <authorList>
            <person name="Hensen N."/>
            <person name="Bonometti L."/>
            <person name="Westerberg I."/>
            <person name="Brannstrom I.O."/>
            <person name="Guillou S."/>
            <person name="Cros-Aarteil S."/>
            <person name="Calhoun S."/>
            <person name="Haridas S."/>
            <person name="Kuo A."/>
            <person name="Mondo S."/>
            <person name="Pangilinan J."/>
            <person name="Riley R."/>
            <person name="LaButti K."/>
            <person name="Andreopoulos B."/>
            <person name="Lipzen A."/>
            <person name="Chen C."/>
            <person name="Yan M."/>
            <person name="Daum C."/>
            <person name="Ng V."/>
            <person name="Clum A."/>
            <person name="Steindorff A."/>
            <person name="Ohm R.A."/>
            <person name="Martin F."/>
            <person name="Silar P."/>
            <person name="Natvig D.O."/>
            <person name="Lalanne C."/>
            <person name="Gautier V."/>
            <person name="Ament-Velasquez S.L."/>
            <person name="Kruys A."/>
            <person name="Hutchinson M.I."/>
            <person name="Powell A.J."/>
            <person name="Barry K."/>
            <person name="Miller A.N."/>
            <person name="Grigoriev I.V."/>
            <person name="Debuchy R."/>
            <person name="Gladieux P."/>
            <person name="Hiltunen Thoren M."/>
            <person name="Johannesson H."/>
        </authorList>
    </citation>
    <scope>NUCLEOTIDE SEQUENCE</scope>
    <source>
        <strain evidence="2">CBS 990.96</strain>
    </source>
</reference>
<evidence type="ECO:0000256" key="1">
    <source>
        <dbReference type="SAM" id="MobiDB-lite"/>
    </source>
</evidence>
<feature type="compositionally biased region" description="Basic residues" evidence="1">
    <location>
        <begin position="241"/>
        <end position="250"/>
    </location>
</feature>
<keyword evidence="3" id="KW-1185">Reference proteome</keyword>
<dbReference type="Proteomes" id="UP001301958">
    <property type="component" value="Unassembled WGS sequence"/>
</dbReference>
<feature type="region of interest" description="Disordered" evidence="1">
    <location>
        <begin position="174"/>
        <end position="200"/>
    </location>
</feature>
<protein>
    <submittedName>
        <fullName evidence="2">Uncharacterized protein</fullName>
    </submittedName>
</protein>
<proteinExistence type="predicted"/>
<feature type="region of interest" description="Disordered" evidence="1">
    <location>
        <begin position="217"/>
        <end position="250"/>
    </location>
</feature>
<accession>A0AAN7H516</accession>
<evidence type="ECO:0000313" key="2">
    <source>
        <dbReference type="EMBL" id="KAK4231332.1"/>
    </source>
</evidence>
<evidence type="ECO:0000313" key="3">
    <source>
        <dbReference type="Proteomes" id="UP001301958"/>
    </source>
</evidence>
<feature type="region of interest" description="Disordered" evidence="1">
    <location>
        <begin position="128"/>
        <end position="157"/>
    </location>
</feature>
<sequence length="250" mass="27646">MATEMRPRMSTRAGPVMDWWIAEQFESSYSQEEEDVPPSEPEIDSWDITVVVEDVGDYGEVIERRVAVEDSVKGDPELVSPLTSDGGSMVFFDQEGETHGGEVLGGADANSRMPPVPRVILSEQHDDLHESTLKPWTRKRPRSNSISSQRSSKSCTEQLVTLSLQGSLMTSRLSPTSGFSSRIYRSKSVSSMTRSVSPQEFEDGLIPVLSEEAPVAIGDPKRPGFWTKLKGSKSDGLGSEKKKRVKPSYY</sequence>
<name>A0AAN7H516_9PEZI</name>